<reference evidence="6 7" key="1">
    <citation type="journal article" date="2015" name="Environ. Microbiol.">
        <title>Methane oxidation coupled to nitrate reduction under hypoxia by the Gammaproteobacterium Methylomonas denitrificans, sp. nov. type strain FJG1.</title>
        <authorList>
            <person name="Kits K.D."/>
            <person name="Klotz M.G."/>
            <person name="Stein L.Y."/>
        </authorList>
    </citation>
    <scope>NUCLEOTIDE SEQUENCE [LARGE SCALE GENOMIC DNA]</scope>
    <source>
        <strain evidence="6 7">FJG1</strain>
    </source>
</reference>
<dbReference type="GO" id="GO:0003824">
    <property type="term" value="F:catalytic activity"/>
    <property type="evidence" value="ECO:0007669"/>
    <property type="project" value="UniProtKB-ARBA"/>
</dbReference>
<dbReference type="PANTHER" id="PTHR44757:SF4">
    <property type="entry name" value="DIGUANYLATE CYCLASE DGCE-RELATED"/>
    <property type="match status" value="1"/>
</dbReference>
<dbReference type="InterPro" id="IPR043128">
    <property type="entry name" value="Rev_trsase/Diguanyl_cyclase"/>
</dbReference>
<keyword evidence="7" id="KW-1185">Reference proteome</keyword>
<sequence>MNTASAKSNSCLLFTDHDPANRMAYKHSLAAFQDRDSEFFEGESGHDGLKLADARQPERVLLDRHQPDMKNPAFSPKQLDDARQRKMPVVMQPEMAEAVSLEIKQLRVGNRPAIDNADSVPPSEISLEQREQQMIREKTEALDQLREAEAKYRTLVEQIPVITYIASLETPVKLLYVSPQISQLGFSEQDWLDDPQGLLKRVHPDDLAVTIEAYAYTYEHHVPLRCEYRLTKNDGHHRWFLDEANVVRNEAGESLFLQGVLVDITKDKETEQELSYYRQRLEELVFKRTEQLEKQCAILKSANASLDATLVKLKHANTEVRNSERRFRLLLDSAGEGIIGLDANGRCSFVNRAALEMLGYTEEDALGHDIVAMVADDLTLALEALGSPDLARDIVAQRSIASFKRKDGRSFPVEYSFYPVALDGLVDSVVLVFWDMSASHAQIQSLAYQASHDPLTGLVNRTAFEQRVARVLASARPGYFQHALCYLDLDYFKQVNDTCGHAAGDELLRRLSGVLSSKLRQRDTLARLGGDEFALLLEHTTLDQARNIAHELCDSLRNFKFNWGGTDFSVSASIGVAAVTCTVRDVDEFLNNADSACYSAKEKGRNQVHVFIPDNVERLGQFARCSA</sequence>
<dbReference type="Proteomes" id="UP000030512">
    <property type="component" value="Chromosome"/>
</dbReference>
<comment type="cofactor">
    <cofactor evidence="1">
        <name>Mg(2+)</name>
        <dbReference type="ChEBI" id="CHEBI:18420"/>
    </cofactor>
</comment>
<dbReference type="CDD" id="cd01949">
    <property type="entry name" value="GGDEF"/>
    <property type="match status" value="1"/>
</dbReference>
<evidence type="ECO:0000259" key="3">
    <source>
        <dbReference type="PROSITE" id="PS50112"/>
    </source>
</evidence>
<dbReference type="InterPro" id="IPR001610">
    <property type="entry name" value="PAC"/>
</dbReference>
<dbReference type="KEGG" id="mdn:JT25_004505"/>
<dbReference type="Pfam" id="PF00989">
    <property type="entry name" value="PAS"/>
    <property type="match status" value="1"/>
</dbReference>
<dbReference type="InterPro" id="IPR029787">
    <property type="entry name" value="Nucleotide_cyclase"/>
</dbReference>
<dbReference type="PROSITE" id="PS50113">
    <property type="entry name" value="PAC"/>
    <property type="match status" value="1"/>
</dbReference>
<feature type="coiled-coil region" evidence="2">
    <location>
        <begin position="128"/>
        <end position="158"/>
    </location>
</feature>
<dbReference type="InterPro" id="IPR052155">
    <property type="entry name" value="Biofilm_reg_signaling"/>
</dbReference>
<dbReference type="SMART" id="SM00091">
    <property type="entry name" value="PAS"/>
    <property type="match status" value="2"/>
</dbReference>
<dbReference type="RefSeq" id="WP_062327736.1">
    <property type="nucleotide sequence ID" value="NZ_CP014476.1"/>
</dbReference>
<evidence type="ECO:0000313" key="6">
    <source>
        <dbReference type="EMBL" id="AMK75752.1"/>
    </source>
</evidence>
<dbReference type="InterPro" id="IPR000014">
    <property type="entry name" value="PAS"/>
</dbReference>
<dbReference type="InterPro" id="IPR035965">
    <property type="entry name" value="PAS-like_dom_sf"/>
</dbReference>
<dbReference type="Pfam" id="PF00990">
    <property type="entry name" value="GGDEF"/>
    <property type="match status" value="1"/>
</dbReference>
<evidence type="ECO:0000256" key="2">
    <source>
        <dbReference type="SAM" id="Coils"/>
    </source>
</evidence>
<evidence type="ECO:0008006" key="8">
    <source>
        <dbReference type="Google" id="ProtNLM"/>
    </source>
</evidence>
<dbReference type="InterPro" id="IPR013767">
    <property type="entry name" value="PAS_fold"/>
</dbReference>
<dbReference type="SMART" id="SM00267">
    <property type="entry name" value="GGDEF"/>
    <property type="match status" value="1"/>
</dbReference>
<evidence type="ECO:0000259" key="4">
    <source>
        <dbReference type="PROSITE" id="PS50113"/>
    </source>
</evidence>
<evidence type="ECO:0000256" key="1">
    <source>
        <dbReference type="ARBA" id="ARBA00001946"/>
    </source>
</evidence>
<dbReference type="SMART" id="SM00086">
    <property type="entry name" value="PAC"/>
    <property type="match status" value="2"/>
</dbReference>
<gene>
    <name evidence="6" type="ORF">JT25_004505</name>
</gene>
<dbReference type="SUPFAM" id="SSF55073">
    <property type="entry name" value="Nucleotide cyclase"/>
    <property type="match status" value="1"/>
</dbReference>
<dbReference type="FunFam" id="3.30.70.270:FF:000001">
    <property type="entry name" value="Diguanylate cyclase domain protein"/>
    <property type="match status" value="1"/>
</dbReference>
<evidence type="ECO:0000259" key="5">
    <source>
        <dbReference type="PROSITE" id="PS50887"/>
    </source>
</evidence>
<dbReference type="CDD" id="cd00130">
    <property type="entry name" value="PAS"/>
    <property type="match status" value="2"/>
</dbReference>
<dbReference type="NCBIfam" id="TIGR00229">
    <property type="entry name" value="sensory_box"/>
    <property type="match status" value="2"/>
</dbReference>
<dbReference type="InterPro" id="IPR000700">
    <property type="entry name" value="PAS-assoc_C"/>
</dbReference>
<evidence type="ECO:0000313" key="7">
    <source>
        <dbReference type="Proteomes" id="UP000030512"/>
    </source>
</evidence>
<keyword evidence="2" id="KW-0175">Coiled coil</keyword>
<dbReference type="Pfam" id="PF08447">
    <property type="entry name" value="PAS_3"/>
    <property type="match status" value="1"/>
</dbReference>
<dbReference type="EMBL" id="CP014476">
    <property type="protein sequence ID" value="AMK75752.1"/>
    <property type="molecule type" value="Genomic_DNA"/>
</dbReference>
<protein>
    <recommendedName>
        <fullName evidence="8">Diguanylate cyclase</fullName>
    </recommendedName>
</protein>
<accession>A0A126T0Z1</accession>
<dbReference type="InterPro" id="IPR013655">
    <property type="entry name" value="PAS_fold_3"/>
</dbReference>
<dbReference type="Gene3D" id="3.30.450.20">
    <property type="entry name" value="PAS domain"/>
    <property type="match status" value="2"/>
</dbReference>
<dbReference type="NCBIfam" id="TIGR00254">
    <property type="entry name" value="GGDEF"/>
    <property type="match status" value="1"/>
</dbReference>
<proteinExistence type="predicted"/>
<feature type="domain" description="PAC" evidence="4">
    <location>
        <begin position="224"/>
        <end position="276"/>
    </location>
</feature>
<dbReference type="STRING" id="1538553.JT25_004505"/>
<dbReference type="OrthoDB" id="9787514at2"/>
<dbReference type="PROSITE" id="PS50887">
    <property type="entry name" value="GGDEF"/>
    <property type="match status" value="1"/>
</dbReference>
<dbReference type="InterPro" id="IPR000160">
    <property type="entry name" value="GGDEF_dom"/>
</dbReference>
<name>A0A126T0Z1_9GAMM</name>
<organism evidence="6 7">
    <name type="scientific">Methylomonas denitrificans</name>
    <dbReference type="NCBI Taxonomy" id="1538553"/>
    <lineage>
        <taxon>Bacteria</taxon>
        <taxon>Pseudomonadati</taxon>
        <taxon>Pseudomonadota</taxon>
        <taxon>Gammaproteobacteria</taxon>
        <taxon>Methylococcales</taxon>
        <taxon>Methylococcaceae</taxon>
        <taxon>Methylomonas</taxon>
    </lineage>
</organism>
<dbReference type="PROSITE" id="PS50112">
    <property type="entry name" value="PAS"/>
    <property type="match status" value="1"/>
</dbReference>
<dbReference type="Gene3D" id="3.30.70.270">
    <property type="match status" value="1"/>
</dbReference>
<dbReference type="GO" id="GO:0006355">
    <property type="term" value="P:regulation of DNA-templated transcription"/>
    <property type="evidence" value="ECO:0007669"/>
    <property type="project" value="InterPro"/>
</dbReference>
<dbReference type="AlphaFoldDB" id="A0A126T0Z1"/>
<dbReference type="SUPFAM" id="SSF55785">
    <property type="entry name" value="PYP-like sensor domain (PAS domain)"/>
    <property type="match status" value="2"/>
</dbReference>
<feature type="domain" description="PAS" evidence="3">
    <location>
        <begin position="323"/>
        <end position="371"/>
    </location>
</feature>
<dbReference type="PANTHER" id="PTHR44757">
    <property type="entry name" value="DIGUANYLATE CYCLASE DGCP"/>
    <property type="match status" value="1"/>
</dbReference>
<feature type="domain" description="GGDEF" evidence="5">
    <location>
        <begin position="480"/>
        <end position="613"/>
    </location>
</feature>